<accession>A0ABS2GNX5</accession>
<comment type="pathway">
    <text evidence="4 16">Cofactor biosynthesis; coenzyme A biosynthesis; CoA from (R)-pantothenate: step 1/5.</text>
</comment>
<comment type="cofactor">
    <cofactor evidence="2">
        <name>K(+)</name>
        <dbReference type="ChEBI" id="CHEBI:29103"/>
    </cofactor>
</comment>
<evidence type="ECO:0000256" key="16">
    <source>
        <dbReference type="HAMAP-Rule" id="MF_01274"/>
    </source>
</evidence>
<name>A0ABS2GNX5_9FIRM</name>
<comment type="caution">
    <text evidence="17">The sequence shown here is derived from an EMBL/GenBank/DDBJ whole genome shotgun (WGS) entry which is preliminary data.</text>
</comment>
<dbReference type="EC" id="2.7.1.33" evidence="6 16"/>
<evidence type="ECO:0000256" key="2">
    <source>
        <dbReference type="ARBA" id="ARBA00001958"/>
    </source>
</evidence>
<keyword evidence="9 16" id="KW-0547">Nucleotide-binding</keyword>
<keyword evidence="11 16" id="KW-0067">ATP-binding</keyword>
<evidence type="ECO:0000256" key="12">
    <source>
        <dbReference type="ARBA" id="ARBA00022958"/>
    </source>
</evidence>
<dbReference type="NCBIfam" id="TIGR00671">
    <property type="entry name" value="baf"/>
    <property type="match status" value="1"/>
</dbReference>
<dbReference type="InterPro" id="IPR043129">
    <property type="entry name" value="ATPase_NBD"/>
</dbReference>
<keyword evidence="18" id="KW-1185">Reference proteome</keyword>
<comment type="similarity">
    <text evidence="14 16">Belongs to the type III pantothenate kinase family.</text>
</comment>
<evidence type="ECO:0000256" key="5">
    <source>
        <dbReference type="ARBA" id="ARBA00011738"/>
    </source>
</evidence>
<protein>
    <recommendedName>
        <fullName evidence="15 16">Type III pantothenate kinase</fullName>
        <ecNumber evidence="6 16">2.7.1.33</ecNumber>
    </recommendedName>
    <alternativeName>
        <fullName evidence="16">PanK-III</fullName>
    </alternativeName>
    <alternativeName>
        <fullName evidence="16">Pantothenic acid kinase</fullName>
    </alternativeName>
</protein>
<proteinExistence type="inferred from homology"/>
<keyword evidence="13 16" id="KW-0173">Coenzyme A biosynthesis</keyword>
<evidence type="ECO:0000256" key="10">
    <source>
        <dbReference type="ARBA" id="ARBA00022777"/>
    </source>
</evidence>
<evidence type="ECO:0000256" key="8">
    <source>
        <dbReference type="ARBA" id="ARBA00022679"/>
    </source>
</evidence>
<keyword evidence="7 16" id="KW-0963">Cytoplasm</keyword>
<comment type="catalytic activity">
    <reaction evidence="1 16">
        <text>(R)-pantothenate + ATP = (R)-4'-phosphopantothenate + ADP + H(+)</text>
        <dbReference type="Rhea" id="RHEA:16373"/>
        <dbReference type="ChEBI" id="CHEBI:10986"/>
        <dbReference type="ChEBI" id="CHEBI:15378"/>
        <dbReference type="ChEBI" id="CHEBI:29032"/>
        <dbReference type="ChEBI" id="CHEBI:30616"/>
        <dbReference type="ChEBI" id="CHEBI:456216"/>
        <dbReference type="EC" id="2.7.1.33"/>
    </reaction>
</comment>
<keyword evidence="8 16" id="KW-0808">Transferase</keyword>
<dbReference type="PANTHER" id="PTHR34265:SF1">
    <property type="entry name" value="TYPE III PANTOTHENATE KINASE"/>
    <property type="match status" value="1"/>
</dbReference>
<comment type="cofactor">
    <cofactor evidence="16">
        <name>NH4(+)</name>
        <dbReference type="ChEBI" id="CHEBI:28938"/>
    </cofactor>
    <cofactor evidence="16">
        <name>K(+)</name>
        <dbReference type="ChEBI" id="CHEBI:29103"/>
    </cofactor>
    <text evidence="16">A monovalent cation. Ammonium or potassium.</text>
</comment>
<evidence type="ECO:0000256" key="11">
    <source>
        <dbReference type="ARBA" id="ARBA00022840"/>
    </source>
</evidence>
<evidence type="ECO:0000256" key="7">
    <source>
        <dbReference type="ARBA" id="ARBA00022490"/>
    </source>
</evidence>
<feature type="binding site" evidence="16">
    <location>
        <position position="137"/>
    </location>
    <ligand>
        <name>ATP</name>
        <dbReference type="ChEBI" id="CHEBI:30616"/>
    </ligand>
</feature>
<evidence type="ECO:0000256" key="1">
    <source>
        <dbReference type="ARBA" id="ARBA00001206"/>
    </source>
</evidence>
<dbReference type="InterPro" id="IPR004619">
    <property type="entry name" value="Type_III_PanK"/>
</dbReference>
<evidence type="ECO:0000256" key="4">
    <source>
        <dbReference type="ARBA" id="ARBA00005225"/>
    </source>
</evidence>
<comment type="function">
    <text evidence="16">Catalyzes the phosphorylation of pantothenate (Pan), the first step in CoA biosynthesis.</text>
</comment>
<reference evidence="17 18" key="1">
    <citation type="journal article" date="2021" name="Sci. Rep.">
        <title>The distribution of antibiotic resistance genes in chicken gut microbiota commensals.</title>
        <authorList>
            <person name="Juricova H."/>
            <person name="Matiasovicova J."/>
            <person name="Kubasova T."/>
            <person name="Cejkova D."/>
            <person name="Rychlik I."/>
        </authorList>
    </citation>
    <scope>NUCLEOTIDE SEQUENCE [LARGE SCALE GENOMIC DNA]</scope>
    <source>
        <strain evidence="17 18">An564</strain>
    </source>
</reference>
<dbReference type="EMBL" id="JACSNR010000006">
    <property type="protein sequence ID" value="MBM6923523.1"/>
    <property type="molecule type" value="Genomic_DNA"/>
</dbReference>
<dbReference type="CDD" id="cd24015">
    <property type="entry name" value="ASKHA_NBD_PanK-III"/>
    <property type="match status" value="1"/>
</dbReference>
<evidence type="ECO:0000256" key="15">
    <source>
        <dbReference type="ARBA" id="ARBA00040883"/>
    </source>
</evidence>
<feature type="active site" description="Proton acceptor" evidence="16">
    <location>
        <position position="114"/>
    </location>
</feature>
<evidence type="ECO:0000256" key="13">
    <source>
        <dbReference type="ARBA" id="ARBA00022993"/>
    </source>
</evidence>
<keyword evidence="16" id="KW-0479">Metal-binding</keyword>
<evidence type="ECO:0000313" key="18">
    <source>
        <dbReference type="Proteomes" id="UP000724149"/>
    </source>
</evidence>
<feature type="binding site" evidence="16">
    <location>
        <begin position="112"/>
        <end position="115"/>
    </location>
    <ligand>
        <name>substrate</name>
    </ligand>
</feature>
<evidence type="ECO:0000256" key="3">
    <source>
        <dbReference type="ARBA" id="ARBA00004496"/>
    </source>
</evidence>
<evidence type="ECO:0000313" key="17">
    <source>
        <dbReference type="EMBL" id="MBM6923523.1"/>
    </source>
</evidence>
<feature type="binding site" evidence="16">
    <location>
        <position position="189"/>
    </location>
    <ligand>
        <name>substrate</name>
    </ligand>
</feature>
<evidence type="ECO:0000256" key="14">
    <source>
        <dbReference type="ARBA" id="ARBA00038036"/>
    </source>
</evidence>
<gene>
    <name evidence="16" type="primary">coaX</name>
    <name evidence="17" type="ORF">H9X81_07450</name>
</gene>
<dbReference type="HAMAP" id="MF_01274">
    <property type="entry name" value="Pantothen_kinase_3"/>
    <property type="match status" value="1"/>
</dbReference>
<comment type="subunit">
    <text evidence="5 16">Homodimer.</text>
</comment>
<evidence type="ECO:0000256" key="6">
    <source>
        <dbReference type="ARBA" id="ARBA00012102"/>
    </source>
</evidence>
<keyword evidence="12 16" id="KW-0630">Potassium</keyword>
<dbReference type="Gene3D" id="3.30.420.40">
    <property type="match status" value="2"/>
</dbReference>
<dbReference type="RefSeq" id="WP_204720957.1">
    <property type="nucleotide sequence ID" value="NZ_JACSNR010000006.1"/>
</dbReference>
<comment type="subcellular location">
    <subcellularLocation>
        <location evidence="3 16">Cytoplasm</location>
    </subcellularLocation>
</comment>
<comment type="caution">
    <text evidence="16">Lacks conserved residue(s) required for the propagation of feature annotation.</text>
</comment>
<dbReference type="PANTHER" id="PTHR34265">
    <property type="entry name" value="TYPE III PANTOTHENATE KINASE"/>
    <property type="match status" value="1"/>
</dbReference>
<organism evidence="17 18">
    <name type="scientific">Hydrogenoanaerobacterium saccharovorans</name>
    <dbReference type="NCBI Taxonomy" id="474960"/>
    <lineage>
        <taxon>Bacteria</taxon>
        <taxon>Bacillati</taxon>
        <taxon>Bacillota</taxon>
        <taxon>Clostridia</taxon>
        <taxon>Eubacteriales</taxon>
        <taxon>Oscillospiraceae</taxon>
        <taxon>Hydrogenoanaerobacterium</taxon>
    </lineage>
</organism>
<dbReference type="Proteomes" id="UP000724149">
    <property type="component" value="Unassembled WGS sequence"/>
</dbReference>
<dbReference type="Pfam" id="PF03309">
    <property type="entry name" value="Pan_kinase"/>
    <property type="match status" value="1"/>
</dbReference>
<dbReference type="SUPFAM" id="SSF53067">
    <property type="entry name" value="Actin-like ATPase domain"/>
    <property type="match status" value="2"/>
</dbReference>
<feature type="binding site" evidence="16">
    <location>
        <begin position="11"/>
        <end position="18"/>
    </location>
    <ligand>
        <name>ATP</name>
        <dbReference type="ChEBI" id="CHEBI:30616"/>
    </ligand>
</feature>
<dbReference type="GO" id="GO:0016301">
    <property type="term" value="F:kinase activity"/>
    <property type="evidence" value="ECO:0007669"/>
    <property type="project" value="UniProtKB-KW"/>
</dbReference>
<keyword evidence="10 16" id="KW-0418">Kinase</keyword>
<sequence length="263" mass="28310">MEELKMVLTVDIGNTNIVLGVFDQDELVFTARVSTDKNRTADEYSVLIHGIFEINGFDLSRFDGIILSSVVPQLNSVVAYALGRFTSVRIRTVGPGLRTGFRILADDPTELGSDMVCNVAGALSEFEGPLTIVDFGTATTFTVVNAQSDICGVIIAPGMRISAEALTGGTAQLPPIPLDGEVKVFGRNTVECMRSGIVGGTAAMVDGMLARIEEELGTPVKLIVTGGISELLVPQIRHELVHRPNLLVQGLYSLYKRNTRSER</sequence>
<feature type="binding site" evidence="16">
    <location>
        <position position="134"/>
    </location>
    <ligand>
        <name>K(+)</name>
        <dbReference type="ChEBI" id="CHEBI:29103"/>
    </ligand>
</feature>
<evidence type="ECO:0000256" key="9">
    <source>
        <dbReference type="ARBA" id="ARBA00022741"/>
    </source>
</evidence>